<dbReference type="Pfam" id="PF02171">
    <property type="entry name" value="Piwi"/>
    <property type="match status" value="2"/>
</dbReference>
<dbReference type="Gene3D" id="3.30.420.10">
    <property type="entry name" value="Ribonuclease H-like superfamily/Ribonuclease H"/>
    <property type="match status" value="1"/>
</dbReference>
<name>A0A4Q2DVB2_9AGAR</name>
<evidence type="ECO:0000313" key="3">
    <source>
        <dbReference type="Proteomes" id="UP000290288"/>
    </source>
</evidence>
<dbReference type="OrthoDB" id="10252740at2759"/>
<proteinExistence type="predicted"/>
<dbReference type="InterPro" id="IPR036085">
    <property type="entry name" value="PAZ_dom_sf"/>
</dbReference>
<feature type="domain" description="Piwi" evidence="1">
    <location>
        <begin position="177"/>
        <end position="491"/>
    </location>
</feature>
<organism evidence="2 3">
    <name type="scientific">Candolleomyces aberdarensis</name>
    <dbReference type="NCBI Taxonomy" id="2316362"/>
    <lineage>
        <taxon>Eukaryota</taxon>
        <taxon>Fungi</taxon>
        <taxon>Dikarya</taxon>
        <taxon>Basidiomycota</taxon>
        <taxon>Agaricomycotina</taxon>
        <taxon>Agaricomycetes</taxon>
        <taxon>Agaricomycetidae</taxon>
        <taxon>Agaricales</taxon>
        <taxon>Agaricineae</taxon>
        <taxon>Psathyrellaceae</taxon>
        <taxon>Candolleomyces</taxon>
    </lineage>
</organism>
<dbReference type="SUPFAM" id="SSF53098">
    <property type="entry name" value="Ribonuclease H-like"/>
    <property type="match status" value="1"/>
</dbReference>
<evidence type="ECO:0000313" key="2">
    <source>
        <dbReference type="EMBL" id="RXW23114.1"/>
    </source>
</evidence>
<sequence>MCVKVGKENILPLELCEVVPGQFCDAQLNPDQTKKMVEFTSMNPERRFQSIREGLPLLDHVNSEYVREFGISVKPDFVEHELRTPKNGGWNMLNKKYHKAARISGFIVVVFENERFFGEPVYKAMVKSFVDAAKDFGVTFNDPVPQVKWVMGRSNVDQVLGECVDTYIAQKKEDPSLILAVLPPRTQDLYDSVKRFGYIQRGLATQCLLSTKCRGANHQYWANIMLKVNAKLGGINFVPDVTLLNDPSEPTIVMGADAIHPPPGRQDKPSFTAVVCSIDSTCSQYVASSGIQQGGKEIMIEGLQDMCKNGLSKWKYHQENVEHRSIPPARLFYFRDGVSEGELKQVLQEGEYEQLFRPFICGLRRVAELPQIQDACKEMGYSPKITFFVVTKRHHHRGMAVDPRDADRSHNIPAGATIDTGITHPVESDYFQYTHGGILGTSRPSHYFPLYDENSMTADAMQELTFGLAHSFARSTRSVSIPAPVYYADIVCAKRGIHFKPTHTLGSDTASQASGGAPSSLQDFRDAWLPINVRQSTAMYWM</sequence>
<gene>
    <name evidence="2" type="ORF">EST38_g2741</name>
</gene>
<dbReference type="InterPro" id="IPR012337">
    <property type="entry name" value="RNaseH-like_sf"/>
</dbReference>
<accession>A0A4Q2DVB2</accession>
<dbReference type="GO" id="GO:0003676">
    <property type="term" value="F:nucleic acid binding"/>
    <property type="evidence" value="ECO:0007669"/>
    <property type="project" value="InterPro"/>
</dbReference>
<dbReference type="AlphaFoldDB" id="A0A4Q2DVB2"/>
<dbReference type="EMBL" id="SDEE01000051">
    <property type="protein sequence ID" value="RXW23114.1"/>
    <property type="molecule type" value="Genomic_DNA"/>
</dbReference>
<reference evidence="2 3" key="1">
    <citation type="submission" date="2019-01" db="EMBL/GenBank/DDBJ databases">
        <title>Draft genome sequence of Psathyrella aberdarensis IHI B618.</title>
        <authorList>
            <person name="Buettner E."/>
            <person name="Kellner H."/>
        </authorList>
    </citation>
    <scope>NUCLEOTIDE SEQUENCE [LARGE SCALE GENOMIC DNA]</scope>
    <source>
        <strain evidence="2 3">IHI B618</strain>
    </source>
</reference>
<dbReference type="PANTHER" id="PTHR22891">
    <property type="entry name" value="EUKARYOTIC TRANSLATION INITIATION FACTOR 2C"/>
    <property type="match status" value="1"/>
</dbReference>
<evidence type="ECO:0000259" key="1">
    <source>
        <dbReference type="PROSITE" id="PS50822"/>
    </source>
</evidence>
<protein>
    <recommendedName>
        <fullName evidence="1">Piwi domain-containing protein</fullName>
    </recommendedName>
</protein>
<dbReference type="PROSITE" id="PS50822">
    <property type="entry name" value="PIWI"/>
    <property type="match status" value="1"/>
</dbReference>
<dbReference type="SUPFAM" id="SSF101690">
    <property type="entry name" value="PAZ domain"/>
    <property type="match status" value="1"/>
</dbReference>
<dbReference type="InterPro" id="IPR032473">
    <property type="entry name" value="Argonaute_Mid_dom"/>
</dbReference>
<dbReference type="InterPro" id="IPR003165">
    <property type="entry name" value="Piwi"/>
</dbReference>
<comment type="caution">
    <text evidence="2">The sequence shown here is derived from an EMBL/GenBank/DDBJ whole genome shotgun (WGS) entry which is preliminary data.</text>
</comment>
<keyword evidence="3" id="KW-1185">Reference proteome</keyword>
<dbReference type="Pfam" id="PF16487">
    <property type="entry name" value="ArgoMid"/>
    <property type="match status" value="1"/>
</dbReference>
<dbReference type="SMART" id="SM00950">
    <property type="entry name" value="Piwi"/>
    <property type="match status" value="1"/>
</dbReference>
<dbReference type="Proteomes" id="UP000290288">
    <property type="component" value="Unassembled WGS sequence"/>
</dbReference>
<dbReference type="STRING" id="2316362.A0A4Q2DVB2"/>
<dbReference type="Gene3D" id="3.40.50.2300">
    <property type="match status" value="1"/>
</dbReference>
<dbReference type="InterPro" id="IPR036397">
    <property type="entry name" value="RNaseH_sf"/>
</dbReference>